<accession>A0A118K615</accession>
<keyword evidence="2" id="KW-0418">Kinase</keyword>
<dbReference type="InterPro" id="IPR000719">
    <property type="entry name" value="Prot_kinase_dom"/>
</dbReference>
<keyword evidence="3" id="KW-1185">Reference proteome</keyword>
<proteinExistence type="predicted"/>
<comment type="caution">
    <text evidence="2">The sequence shown here is derived from an EMBL/GenBank/DDBJ whole genome shotgun (WGS) entry which is preliminary data.</text>
</comment>
<keyword evidence="2" id="KW-0808">Transferase</keyword>
<name>A0A118K615_CYNCS</name>
<dbReference type="EMBL" id="LEKV01001032">
    <property type="protein sequence ID" value="KVI09975.1"/>
    <property type="molecule type" value="Genomic_DNA"/>
</dbReference>
<dbReference type="InterPro" id="IPR011009">
    <property type="entry name" value="Kinase-like_dom_sf"/>
</dbReference>
<feature type="non-terminal residue" evidence="2">
    <location>
        <position position="121"/>
    </location>
</feature>
<dbReference type="PANTHER" id="PTHR27003:SF467">
    <property type="entry name" value="PROTEIN KINASE DOMAIN-CONTAINING PROTEIN"/>
    <property type="match status" value="1"/>
</dbReference>
<dbReference type="PROSITE" id="PS50011">
    <property type="entry name" value="PROTEIN_KINASE_DOM"/>
    <property type="match status" value="1"/>
</dbReference>
<dbReference type="PANTHER" id="PTHR27003">
    <property type="entry name" value="OS07G0166700 PROTEIN"/>
    <property type="match status" value="1"/>
</dbReference>
<evidence type="ECO:0000313" key="2">
    <source>
        <dbReference type="EMBL" id="KVI09975.1"/>
    </source>
</evidence>
<dbReference type="Gramene" id="KVI09975">
    <property type="protein sequence ID" value="KVI09975"/>
    <property type="gene ID" value="Ccrd_011584"/>
</dbReference>
<dbReference type="InterPro" id="IPR045272">
    <property type="entry name" value="ANXUR1/2-like"/>
</dbReference>
<dbReference type="GO" id="GO:0005886">
    <property type="term" value="C:plasma membrane"/>
    <property type="evidence" value="ECO:0007669"/>
    <property type="project" value="TreeGrafter"/>
</dbReference>
<gene>
    <name evidence="2" type="ORF">Ccrd_011584</name>
</gene>
<dbReference type="SUPFAM" id="SSF56112">
    <property type="entry name" value="Protein kinase-like (PK-like)"/>
    <property type="match status" value="1"/>
</dbReference>
<evidence type="ECO:0000313" key="3">
    <source>
        <dbReference type="Proteomes" id="UP000243975"/>
    </source>
</evidence>
<organism evidence="2 3">
    <name type="scientific">Cynara cardunculus var. scolymus</name>
    <name type="common">Globe artichoke</name>
    <name type="synonym">Cynara scolymus</name>
    <dbReference type="NCBI Taxonomy" id="59895"/>
    <lineage>
        <taxon>Eukaryota</taxon>
        <taxon>Viridiplantae</taxon>
        <taxon>Streptophyta</taxon>
        <taxon>Embryophyta</taxon>
        <taxon>Tracheophyta</taxon>
        <taxon>Spermatophyta</taxon>
        <taxon>Magnoliopsida</taxon>
        <taxon>eudicotyledons</taxon>
        <taxon>Gunneridae</taxon>
        <taxon>Pentapetalae</taxon>
        <taxon>asterids</taxon>
        <taxon>campanulids</taxon>
        <taxon>Asterales</taxon>
        <taxon>Asteraceae</taxon>
        <taxon>Carduoideae</taxon>
        <taxon>Cardueae</taxon>
        <taxon>Carduinae</taxon>
        <taxon>Cynara</taxon>
    </lineage>
</organism>
<protein>
    <submittedName>
        <fullName evidence="2">Protein kinase, catalytic domain-containing protein</fullName>
    </submittedName>
</protein>
<dbReference type="GO" id="GO:0009506">
    <property type="term" value="C:plasmodesma"/>
    <property type="evidence" value="ECO:0007669"/>
    <property type="project" value="TreeGrafter"/>
</dbReference>
<feature type="domain" description="Protein kinase" evidence="1">
    <location>
        <begin position="1"/>
        <end position="121"/>
    </location>
</feature>
<sequence length="121" mass="14022">MFFMGLFVFAPKILNLSDVSFIWMQRLKIWVGVARGLNYVHRPMGTKQRVLLRDIKSSNILLDDERNAQIGPTNQSHTYLVSNVVGTFGYCDPSYFETGLLEWCCLRHRFVMVENVIKESC</sequence>
<dbReference type="GO" id="GO:0004714">
    <property type="term" value="F:transmembrane receptor protein tyrosine kinase activity"/>
    <property type="evidence" value="ECO:0007669"/>
    <property type="project" value="InterPro"/>
</dbReference>
<dbReference type="Gene3D" id="1.10.510.10">
    <property type="entry name" value="Transferase(Phosphotransferase) domain 1"/>
    <property type="match status" value="1"/>
</dbReference>
<dbReference type="GO" id="GO:0005524">
    <property type="term" value="F:ATP binding"/>
    <property type="evidence" value="ECO:0007669"/>
    <property type="project" value="InterPro"/>
</dbReference>
<reference evidence="2 3" key="1">
    <citation type="journal article" date="2016" name="Sci. Rep.">
        <title>The genome sequence of the outbreeding globe artichoke constructed de novo incorporating a phase-aware low-pass sequencing strategy of F1 progeny.</title>
        <authorList>
            <person name="Scaglione D."/>
            <person name="Reyes-Chin-Wo S."/>
            <person name="Acquadro A."/>
            <person name="Froenicke L."/>
            <person name="Portis E."/>
            <person name="Beitel C."/>
            <person name="Tirone M."/>
            <person name="Mauro R."/>
            <person name="Lo Monaco A."/>
            <person name="Mauromicale G."/>
            <person name="Faccioli P."/>
            <person name="Cattivelli L."/>
            <person name="Rieseberg L."/>
            <person name="Michelmore R."/>
            <person name="Lanteri S."/>
        </authorList>
    </citation>
    <scope>NUCLEOTIDE SEQUENCE [LARGE SCALE GENOMIC DNA]</scope>
    <source>
        <strain evidence="2">2C</strain>
    </source>
</reference>
<dbReference type="AlphaFoldDB" id="A0A118K615"/>
<evidence type="ECO:0000259" key="1">
    <source>
        <dbReference type="PROSITE" id="PS50011"/>
    </source>
</evidence>
<dbReference type="Proteomes" id="UP000243975">
    <property type="component" value="Unassembled WGS sequence"/>
</dbReference>